<dbReference type="AlphaFoldDB" id="A0A2M9ZMC0"/>
<evidence type="ECO:0000313" key="1">
    <source>
        <dbReference type="EMBL" id="PJZ70044.1"/>
    </source>
</evidence>
<evidence type="ECO:0000313" key="3">
    <source>
        <dbReference type="Proteomes" id="UP000231962"/>
    </source>
</evidence>
<dbReference type="Proteomes" id="UP000231962">
    <property type="component" value="Unassembled WGS sequence"/>
</dbReference>
<sequence>MQSRYNRSFSFVYLGKYPTPTRPEIQAGYGESLASLFLEIIRRHNSITFPLKLDSWKILSDSNGLQGKVSP</sequence>
<dbReference type="EMBL" id="NPDZ01000005">
    <property type="protein sequence ID" value="PJZ73232.1"/>
    <property type="molecule type" value="Genomic_DNA"/>
</dbReference>
<protein>
    <submittedName>
        <fullName evidence="2">Uncharacterized protein</fullName>
    </submittedName>
</protein>
<keyword evidence="3" id="KW-1185">Reference proteome</keyword>
<evidence type="ECO:0000313" key="4">
    <source>
        <dbReference type="Proteomes" id="UP000231990"/>
    </source>
</evidence>
<organism evidence="2 4">
    <name type="scientific">Leptospira perolatii</name>
    <dbReference type="NCBI Taxonomy" id="2023191"/>
    <lineage>
        <taxon>Bacteria</taxon>
        <taxon>Pseudomonadati</taxon>
        <taxon>Spirochaetota</taxon>
        <taxon>Spirochaetia</taxon>
        <taxon>Leptospirales</taxon>
        <taxon>Leptospiraceae</taxon>
        <taxon>Leptospira</taxon>
    </lineage>
</organism>
<dbReference type="Proteomes" id="UP000231990">
    <property type="component" value="Unassembled WGS sequence"/>
</dbReference>
<name>A0A2M9ZMC0_9LEPT</name>
<gene>
    <name evidence="1" type="ORF">CH360_07350</name>
    <name evidence="2" type="ORF">CH373_09605</name>
</gene>
<comment type="caution">
    <text evidence="2">The sequence shown here is derived from an EMBL/GenBank/DDBJ whole genome shotgun (WGS) entry which is preliminary data.</text>
</comment>
<accession>A0A2M9ZMC0</accession>
<evidence type="ECO:0000313" key="2">
    <source>
        <dbReference type="EMBL" id="PJZ73232.1"/>
    </source>
</evidence>
<proteinExistence type="predicted"/>
<reference evidence="3 4" key="1">
    <citation type="submission" date="2017-07" db="EMBL/GenBank/DDBJ databases">
        <title>Leptospira spp. isolated from tropical soils.</title>
        <authorList>
            <person name="Thibeaux R."/>
            <person name="Iraola G."/>
            <person name="Ferres I."/>
            <person name="Bierque E."/>
            <person name="Girault D."/>
            <person name="Soupe-Gilbert M.-E."/>
            <person name="Picardeau M."/>
            <person name="Goarant C."/>
        </authorList>
    </citation>
    <scope>NUCLEOTIDE SEQUENCE [LARGE SCALE GENOMIC DNA]</scope>
    <source>
        <strain evidence="2 4">FH1-B-B1</strain>
        <strain evidence="1 3">FH1-B-C1</strain>
    </source>
</reference>
<dbReference type="EMBL" id="NPDY01000005">
    <property type="protein sequence ID" value="PJZ70044.1"/>
    <property type="molecule type" value="Genomic_DNA"/>
</dbReference>